<dbReference type="EMBL" id="JAQQWL010000007">
    <property type="protein sequence ID" value="KAK8064446.1"/>
    <property type="molecule type" value="Genomic_DNA"/>
</dbReference>
<organism evidence="2 3">
    <name type="scientific">Apiospora phragmitis</name>
    <dbReference type="NCBI Taxonomy" id="2905665"/>
    <lineage>
        <taxon>Eukaryota</taxon>
        <taxon>Fungi</taxon>
        <taxon>Dikarya</taxon>
        <taxon>Ascomycota</taxon>
        <taxon>Pezizomycotina</taxon>
        <taxon>Sordariomycetes</taxon>
        <taxon>Xylariomycetidae</taxon>
        <taxon>Amphisphaeriales</taxon>
        <taxon>Apiosporaceae</taxon>
        <taxon>Apiospora</taxon>
    </lineage>
</organism>
<evidence type="ECO:0000313" key="3">
    <source>
        <dbReference type="Proteomes" id="UP001480595"/>
    </source>
</evidence>
<dbReference type="Proteomes" id="UP001480595">
    <property type="component" value="Unassembled WGS sequence"/>
</dbReference>
<evidence type="ECO:0000313" key="2">
    <source>
        <dbReference type="EMBL" id="KAK8064446.1"/>
    </source>
</evidence>
<proteinExistence type="predicted"/>
<protein>
    <submittedName>
        <fullName evidence="2">Uncharacterized protein</fullName>
    </submittedName>
</protein>
<dbReference type="RefSeq" id="XP_066715435.1">
    <property type="nucleotide sequence ID" value="XM_066858493.1"/>
</dbReference>
<feature type="compositionally biased region" description="Gly residues" evidence="1">
    <location>
        <begin position="53"/>
        <end position="74"/>
    </location>
</feature>
<sequence>MCYVIRDLWYCANMDCRKIYETSFRVQSCITCNGGPTTFRIMIFCVLTAYESGSGGSSSSGGGAGGGGGGDRGR</sequence>
<comment type="caution">
    <text evidence="2">The sequence shown here is derived from an EMBL/GenBank/DDBJ whole genome shotgun (WGS) entry which is preliminary data.</text>
</comment>
<name>A0ABR1V2B7_9PEZI</name>
<keyword evidence="3" id="KW-1185">Reference proteome</keyword>
<feature type="region of interest" description="Disordered" evidence="1">
    <location>
        <begin position="52"/>
        <end position="74"/>
    </location>
</feature>
<evidence type="ECO:0000256" key="1">
    <source>
        <dbReference type="SAM" id="MobiDB-lite"/>
    </source>
</evidence>
<dbReference type="GeneID" id="92091556"/>
<gene>
    <name evidence="2" type="ORF">PG994_007084</name>
</gene>
<reference evidence="2 3" key="1">
    <citation type="submission" date="2023-01" db="EMBL/GenBank/DDBJ databases">
        <title>Analysis of 21 Apiospora genomes using comparative genomics revels a genus with tremendous synthesis potential of carbohydrate active enzymes and secondary metabolites.</title>
        <authorList>
            <person name="Sorensen T."/>
        </authorList>
    </citation>
    <scope>NUCLEOTIDE SEQUENCE [LARGE SCALE GENOMIC DNA]</scope>
    <source>
        <strain evidence="2 3">CBS 135458</strain>
    </source>
</reference>
<accession>A0ABR1V2B7</accession>